<accession>A0ACB8GAX9</accession>
<sequence length="99" mass="10455">MDLALRPVELPPASASQESVRRGGRLGAGTAGGPEGPPYGRRDLSHATGGQSAQHLSLEDPSENGSSIVVLLQSDLCDWQMFCVLCGTFHELERSVPVP</sequence>
<protein>
    <submittedName>
        <fullName evidence="1">Uncharacterized protein</fullName>
    </submittedName>
</protein>
<gene>
    <name evidence="1" type="ORF">K3G42_017682</name>
</gene>
<dbReference type="Proteomes" id="UP000827872">
    <property type="component" value="Linkage Group LG01"/>
</dbReference>
<proteinExistence type="predicted"/>
<reference evidence="1" key="1">
    <citation type="submission" date="2021-08" db="EMBL/GenBank/DDBJ databases">
        <title>The first chromosome-level gecko genome reveals the dynamic sex chromosomes of Neotropical dwarf geckos (Sphaerodactylidae: Sphaerodactylus).</title>
        <authorList>
            <person name="Pinto B.J."/>
            <person name="Keating S.E."/>
            <person name="Gamble T."/>
        </authorList>
    </citation>
    <scope>NUCLEOTIDE SEQUENCE</scope>
    <source>
        <strain evidence="1">TG3544</strain>
    </source>
</reference>
<organism evidence="1 2">
    <name type="scientific">Sphaerodactylus townsendi</name>
    <dbReference type="NCBI Taxonomy" id="933632"/>
    <lineage>
        <taxon>Eukaryota</taxon>
        <taxon>Metazoa</taxon>
        <taxon>Chordata</taxon>
        <taxon>Craniata</taxon>
        <taxon>Vertebrata</taxon>
        <taxon>Euteleostomi</taxon>
        <taxon>Lepidosauria</taxon>
        <taxon>Squamata</taxon>
        <taxon>Bifurcata</taxon>
        <taxon>Gekkota</taxon>
        <taxon>Sphaerodactylidae</taxon>
        <taxon>Sphaerodactylus</taxon>
    </lineage>
</organism>
<dbReference type="EMBL" id="CM037614">
    <property type="protein sequence ID" value="KAH8016446.1"/>
    <property type="molecule type" value="Genomic_DNA"/>
</dbReference>
<evidence type="ECO:0000313" key="1">
    <source>
        <dbReference type="EMBL" id="KAH8016446.1"/>
    </source>
</evidence>
<name>A0ACB8GAX9_9SAUR</name>
<comment type="caution">
    <text evidence="1">The sequence shown here is derived from an EMBL/GenBank/DDBJ whole genome shotgun (WGS) entry which is preliminary data.</text>
</comment>
<keyword evidence="2" id="KW-1185">Reference proteome</keyword>
<evidence type="ECO:0000313" key="2">
    <source>
        <dbReference type="Proteomes" id="UP000827872"/>
    </source>
</evidence>